<evidence type="ECO:0000313" key="2">
    <source>
        <dbReference type="Proteomes" id="UP001589833"/>
    </source>
</evidence>
<evidence type="ECO:0000313" key="1">
    <source>
        <dbReference type="EMBL" id="MFC0558842.1"/>
    </source>
</evidence>
<gene>
    <name evidence="1" type="ORF">ACFFH4_07230</name>
</gene>
<name>A0ABV6NDK3_9BACI</name>
<dbReference type="Gene3D" id="1.10.530.10">
    <property type="match status" value="1"/>
</dbReference>
<reference evidence="1 2" key="1">
    <citation type="submission" date="2024-09" db="EMBL/GenBank/DDBJ databases">
        <authorList>
            <person name="Sun Q."/>
            <person name="Mori K."/>
        </authorList>
    </citation>
    <scope>NUCLEOTIDE SEQUENCE [LARGE SCALE GENOMIC DNA]</scope>
    <source>
        <strain evidence="1 2">NCAIM B.02301</strain>
    </source>
</reference>
<protein>
    <submittedName>
        <fullName evidence="1">Lytic transglycosylase domain-containing protein</fullName>
    </submittedName>
</protein>
<keyword evidence="2" id="KW-1185">Reference proteome</keyword>
<dbReference type="RefSeq" id="WP_273839539.1">
    <property type="nucleotide sequence ID" value="NZ_JAQQWT010000001.1"/>
</dbReference>
<dbReference type="EMBL" id="JBHLTR010000006">
    <property type="protein sequence ID" value="MFC0558842.1"/>
    <property type="molecule type" value="Genomic_DNA"/>
</dbReference>
<accession>A0ABV6NDK3</accession>
<dbReference type="Proteomes" id="UP001589833">
    <property type="component" value="Unassembled WGS sequence"/>
</dbReference>
<dbReference type="InterPro" id="IPR023346">
    <property type="entry name" value="Lysozyme-like_dom_sf"/>
</dbReference>
<sequence length="202" mass="22804">MKKKFFIGTIIFIFLLILESQINLESNINNRGNMTIEDHSIPSCYIPIYKKAADEYSIPWKLLAAVHRVETIFSTMEPLVSHAGAIGHFQFMPRTWIGWQYPGTSLGEIEDDIDITDVNLIQEFGGYGMDASGNGIADPYNMIDAAFSAAKYLADHGASDNDLEAALFAYNHSQEYVEKVQHFHLLYEEGFAVLEFTTPCYE</sequence>
<organism evidence="1 2">
    <name type="scientific">Halalkalibacter alkalisediminis</name>
    <dbReference type="NCBI Taxonomy" id="935616"/>
    <lineage>
        <taxon>Bacteria</taxon>
        <taxon>Bacillati</taxon>
        <taxon>Bacillota</taxon>
        <taxon>Bacilli</taxon>
        <taxon>Bacillales</taxon>
        <taxon>Bacillaceae</taxon>
        <taxon>Halalkalibacter</taxon>
    </lineage>
</organism>
<proteinExistence type="predicted"/>
<dbReference type="SUPFAM" id="SSF53955">
    <property type="entry name" value="Lysozyme-like"/>
    <property type="match status" value="1"/>
</dbReference>
<comment type="caution">
    <text evidence="1">The sequence shown here is derived from an EMBL/GenBank/DDBJ whole genome shotgun (WGS) entry which is preliminary data.</text>
</comment>
<dbReference type="CDD" id="cd13399">
    <property type="entry name" value="Slt35-like"/>
    <property type="match status" value="1"/>
</dbReference>